<organism evidence="2 3">
    <name type="scientific">Aspergillus leporis</name>
    <dbReference type="NCBI Taxonomy" id="41062"/>
    <lineage>
        <taxon>Eukaryota</taxon>
        <taxon>Fungi</taxon>
        <taxon>Dikarya</taxon>
        <taxon>Ascomycota</taxon>
        <taxon>Pezizomycotina</taxon>
        <taxon>Eurotiomycetes</taxon>
        <taxon>Eurotiomycetidae</taxon>
        <taxon>Eurotiales</taxon>
        <taxon>Aspergillaceae</taxon>
        <taxon>Aspergillus</taxon>
        <taxon>Aspergillus subgen. Circumdati</taxon>
    </lineage>
</organism>
<dbReference type="Proteomes" id="UP000326565">
    <property type="component" value="Unassembled WGS sequence"/>
</dbReference>
<keyword evidence="1" id="KW-1133">Transmembrane helix</keyword>
<evidence type="ECO:0000256" key="1">
    <source>
        <dbReference type="SAM" id="Phobius"/>
    </source>
</evidence>
<keyword evidence="1" id="KW-0472">Membrane</keyword>
<accession>A0A5N5X4X7</accession>
<evidence type="ECO:0000313" key="2">
    <source>
        <dbReference type="EMBL" id="KAB8074380.1"/>
    </source>
</evidence>
<name>A0A5N5X4X7_9EURO</name>
<proteinExistence type="predicted"/>
<gene>
    <name evidence="2" type="ORF">BDV29DRAFT_156741</name>
</gene>
<evidence type="ECO:0000313" key="3">
    <source>
        <dbReference type="Proteomes" id="UP000326565"/>
    </source>
</evidence>
<reference evidence="2 3" key="1">
    <citation type="submission" date="2019-04" db="EMBL/GenBank/DDBJ databases">
        <title>Friends and foes A comparative genomics study of 23 Aspergillus species from section Flavi.</title>
        <authorList>
            <consortium name="DOE Joint Genome Institute"/>
            <person name="Kjaerbolling I."/>
            <person name="Vesth T."/>
            <person name="Frisvad J.C."/>
            <person name="Nybo J.L."/>
            <person name="Theobald S."/>
            <person name="Kildgaard S."/>
            <person name="Isbrandt T."/>
            <person name="Kuo A."/>
            <person name="Sato A."/>
            <person name="Lyhne E.K."/>
            <person name="Kogle M.E."/>
            <person name="Wiebenga A."/>
            <person name="Kun R.S."/>
            <person name="Lubbers R.J."/>
            <person name="Makela M.R."/>
            <person name="Barry K."/>
            <person name="Chovatia M."/>
            <person name="Clum A."/>
            <person name="Daum C."/>
            <person name="Haridas S."/>
            <person name="He G."/>
            <person name="LaButti K."/>
            <person name="Lipzen A."/>
            <person name="Mondo S."/>
            <person name="Riley R."/>
            <person name="Salamov A."/>
            <person name="Simmons B.A."/>
            <person name="Magnuson J.K."/>
            <person name="Henrissat B."/>
            <person name="Mortensen U.H."/>
            <person name="Larsen T.O."/>
            <person name="Devries R.P."/>
            <person name="Grigoriev I.V."/>
            <person name="Machida M."/>
            <person name="Baker S.E."/>
            <person name="Andersen M.R."/>
        </authorList>
    </citation>
    <scope>NUCLEOTIDE SEQUENCE [LARGE SCALE GENOMIC DNA]</scope>
    <source>
        <strain evidence="2 3">CBS 151.66</strain>
    </source>
</reference>
<keyword evidence="3" id="KW-1185">Reference proteome</keyword>
<dbReference type="EMBL" id="ML732211">
    <property type="protein sequence ID" value="KAB8074380.1"/>
    <property type="molecule type" value="Genomic_DNA"/>
</dbReference>
<protein>
    <submittedName>
        <fullName evidence="2">Uncharacterized protein</fullName>
    </submittedName>
</protein>
<dbReference type="AlphaFoldDB" id="A0A5N5X4X7"/>
<sequence length="254" mass="28795">MALYIVSILYIAWFLFIFVVLYAYYFLARVKGSREQVKPVSTAKTGCSSSRASTSTFLETPSIARMTEHDIDSELSGVGVYFADKYPRTTLFNCMEFEEGQTYLAPASPAVHAQCVLIFPYTWDRLSFGECYIVLMSMSRTDTLGGKVGQLFQKRIRKDLLATEGFKESLDGQLACIAIHLQQPVCVWDSDEAELIEGVLEELLPERNKVITTWKIVVSLRHFQGFIIHTGTISELFARLSKTKSFEEIYQEAD</sequence>
<dbReference type="OrthoDB" id="10532154at2759"/>
<feature type="transmembrane region" description="Helical" evidence="1">
    <location>
        <begin position="6"/>
        <end position="27"/>
    </location>
</feature>
<keyword evidence="1" id="KW-0812">Transmembrane</keyword>